<reference evidence="1 2" key="1">
    <citation type="journal article" date="2015" name="Genome Biol. Evol.">
        <title>Comparative Genomics of a Bacterivorous Green Alga Reveals Evolutionary Causalities and Consequences of Phago-Mixotrophic Mode of Nutrition.</title>
        <authorList>
            <person name="Burns J.A."/>
            <person name="Paasch A."/>
            <person name="Narechania A."/>
            <person name="Kim E."/>
        </authorList>
    </citation>
    <scope>NUCLEOTIDE SEQUENCE [LARGE SCALE GENOMIC DNA]</scope>
    <source>
        <strain evidence="1 2">PLY_AMNH</strain>
    </source>
</reference>
<keyword evidence="2" id="KW-1185">Reference proteome</keyword>
<protein>
    <submittedName>
        <fullName evidence="1">Uncharacterized protein</fullName>
    </submittedName>
</protein>
<gene>
    <name evidence="1" type="ORF">CYMTET_55231</name>
</gene>
<sequence length="253" mass="29078">MTHALCDAAATLNSLKKILAAPALRSNIVEELICYRLHDTELCLLSMTCRGFALAVRNFYQRARDDNAFESRDRAIDRHYCTRSLSLMLWYLSAVQDLMNDARSDSLSRQACCFATSSRWTATIFDIQALMARPVNEALIRQGHFEHFKREFDKQSNTDHWYLGKVAVSVDATECVEFLITRDLGFLRSRELFQYAAEQGSVQCLDCLYKQLWNDPCSKMSVSNMKRLLEMALFFAIKSDRCDATGFILKKLM</sequence>
<evidence type="ECO:0000313" key="1">
    <source>
        <dbReference type="EMBL" id="KAK3234681.1"/>
    </source>
</evidence>
<name>A0AAE0ENC1_9CHLO</name>
<dbReference type="EMBL" id="LGRX02035483">
    <property type="protein sequence ID" value="KAK3234681.1"/>
    <property type="molecule type" value="Genomic_DNA"/>
</dbReference>
<evidence type="ECO:0000313" key="2">
    <source>
        <dbReference type="Proteomes" id="UP001190700"/>
    </source>
</evidence>
<accession>A0AAE0ENC1</accession>
<organism evidence="1 2">
    <name type="scientific">Cymbomonas tetramitiformis</name>
    <dbReference type="NCBI Taxonomy" id="36881"/>
    <lineage>
        <taxon>Eukaryota</taxon>
        <taxon>Viridiplantae</taxon>
        <taxon>Chlorophyta</taxon>
        <taxon>Pyramimonadophyceae</taxon>
        <taxon>Pyramimonadales</taxon>
        <taxon>Pyramimonadaceae</taxon>
        <taxon>Cymbomonas</taxon>
    </lineage>
</organism>
<proteinExistence type="predicted"/>
<dbReference type="AlphaFoldDB" id="A0AAE0ENC1"/>
<comment type="caution">
    <text evidence="1">The sequence shown here is derived from an EMBL/GenBank/DDBJ whole genome shotgun (WGS) entry which is preliminary data.</text>
</comment>
<dbReference type="Proteomes" id="UP001190700">
    <property type="component" value="Unassembled WGS sequence"/>
</dbReference>